<comment type="caution">
    <text evidence="1">The sequence shown here is derived from an EMBL/GenBank/DDBJ whole genome shotgun (WGS) entry which is preliminary data.</text>
</comment>
<dbReference type="AlphaFoldDB" id="X1C1V5"/>
<reference evidence="1" key="1">
    <citation type="journal article" date="2014" name="Front. Microbiol.">
        <title>High frequency of phylogenetically diverse reductive dehalogenase-homologous genes in deep subseafloor sedimentary metagenomes.</title>
        <authorList>
            <person name="Kawai M."/>
            <person name="Futagami T."/>
            <person name="Toyoda A."/>
            <person name="Takaki Y."/>
            <person name="Nishi S."/>
            <person name="Hori S."/>
            <person name="Arai W."/>
            <person name="Tsubouchi T."/>
            <person name="Morono Y."/>
            <person name="Uchiyama I."/>
            <person name="Ito T."/>
            <person name="Fujiyama A."/>
            <person name="Inagaki F."/>
            <person name="Takami H."/>
        </authorList>
    </citation>
    <scope>NUCLEOTIDE SEQUENCE</scope>
    <source>
        <strain evidence="1">Expedition CK06-06</strain>
    </source>
</reference>
<name>X1C1V5_9ZZZZ</name>
<protein>
    <submittedName>
        <fullName evidence="1">Uncharacterized protein</fullName>
    </submittedName>
</protein>
<proteinExistence type="predicted"/>
<evidence type="ECO:0000313" key="1">
    <source>
        <dbReference type="EMBL" id="GAH01272.1"/>
    </source>
</evidence>
<dbReference type="EMBL" id="BART01024158">
    <property type="protein sequence ID" value="GAH01272.1"/>
    <property type="molecule type" value="Genomic_DNA"/>
</dbReference>
<gene>
    <name evidence="1" type="ORF">S01H4_43732</name>
</gene>
<organism evidence="1">
    <name type="scientific">marine sediment metagenome</name>
    <dbReference type="NCBI Taxonomy" id="412755"/>
    <lineage>
        <taxon>unclassified sequences</taxon>
        <taxon>metagenomes</taxon>
        <taxon>ecological metagenomes</taxon>
    </lineage>
</organism>
<accession>X1C1V5</accession>
<feature type="non-terminal residue" evidence="1">
    <location>
        <position position="94"/>
    </location>
</feature>
<sequence>MNKKERQRSIKEAIEKTVLDSDLWADNRKLTHGFILSPDVYVLTRDKQKELKEIGLSLYDCLIGLGKIADMTANSVVASGRTWGMIGRVLRTGI</sequence>